<dbReference type="InterPro" id="IPR036179">
    <property type="entry name" value="Ig-like_dom_sf"/>
</dbReference>
<keyword evidence="5" id="KW-0393">Immunoglobulin domain</keyword>
<dbReference type="InterPro" id="IPR003599">
    <property type="entry name" value="Ig_sub"/>
</dbReference>
<accession>A0A8W8L0E0</accession>
<keyword evidence="2" id="KW-0472">Membrane</keyword>
<dbReference type="GO" id="GO:0016020">
    <property type="term" value="C:membrane"/>
    <property type="evidence" value="ECO:0007669"/>
    <property type="project" value="UniProtKB-SubCell"/>
</dbReference>
<keyword evidence="4" id="KW-0325">Glycoprotein</keyword>
<evidence type="ECO:0000256" key="4">
    <source>
        <dbReference type="ARBA" id="ARBA00023180"/>
    </source>
</evidence>
<reference evidence="8" key="1">
    <citation type="submission" date="2022-08" db="UniProtKB">
        <authorList>
            <consortium name="EnsemblMetazoa"/>
        </authorList>
    </citation>
    <scope>IDENTIFICATION</scope>
    <source>
        <strain evidence="8">05x7-T-G4-1.051#20</strain>
    </source>
</reference>
<keyword evidence="6" id="KW-0732">Signal</keyword>
<dbReference type="SUPFAM" id="SSF48726">
    <property type="entry name" value="Immunoglobulin"/>
    <property type="match status" value="3"/>
</dbReference>
<feature type="domain" description="Ig-like" evidence="7">
    <location>
        <begin position="315"/>
        <end position="399"/>
    </location>
</feature>
<dbReference type="PANTHER" id="PTHR11640">
    <property type="entry name" value="NEPHRIN"/>
    <property type="match status" value="1"/>
</dbReference>
<feature type="domain" description="Ig-like" evidence="7">
    <location>
        <begin position="134"/>
        <end position="225"/>
    </location>
</feature>
<proteinExistence type="predicted"/>
<keyword evidence="3" id="KW-1015">Disulfide bond</keyword>
<feature type="domain" description="Ig-like" evidence="7">
    <location>
        <begin position="415"/>
        <end position="493"/>
    </location>
</feature>
<sequence length="762" mass="84161">MMFLVRIVFLLHVVVFQVSVSYNISITGIEDLGEGDNATITCSLSGLLYEPSLTRFVLISTSGGNEAAKALISNTTLYTKTTIYNNVSKTYVSSIVSPPIPIVRQINGNGLLCMSIVNNTTINKVVGLIVNYAPNIGNLNLWGTNLALSEGRTGTWTCSVTHSNPASTLIWRNDTDTFMPSSPAVVTKASNSYETRQEWSFTYHRDLSFTNFTCIAVGYRNQTVSKTMQFGDIYYVPELVIRGKTFLEEGETLNLTCQVVAANPMANATWTGTASGVKEISNIQKKQDGEELTCEATNSAGSSRKTARITVHYGPYFSLASNELGREGTSVSIVATVSANPAPTRLNWKKAGNDTVLSTSRILLIENATKEDAGNYILEATRVRQRENNITEDITKNVSVHLEIRYGPAAARISPNITMLELDIGSSVPHIVCTADCFPTCDFKWTQHYRNTQRHRSGTANLDLGKASTEVIGDHTCEAYNYIGGQKYSATVTFQLRVKYAPTIQAVSINGLSNTPFNDSGVIRITAVIRAFPAPSAVTWGIKNDRFTNPFKPLTNDSRYYGNRTNDCSYDCESTEVLTLNPSSCTDTGNKYSVYAANEKGNSSVKTTLNRVTITCIPRRVYYSFTHFKCEGEELNMTASFVSVPGPFITWYQQPDNKNHVYYEDFRGNWNTLYYTSRYHVQFVTSQTFGTYMVVAENSRGVSNGRVLVQVNRKPNCTEGSTSTTSSTTDRSDASTLIYNGDIMTRIILYVVACTVVIQAKY</sequence>
<evidence type="ECO:0000313" key="8">
    <source>
        <dbReference type="EnsemblMetazoa" id="G26096.1:cds"/>
    </source>
</evidence>
<feature type="chain" id="PRO_5036505006" description="Ig-like domain-containing protein" evidence="6">
    <location>
        <begin position="22"/>
        <end position="762"/>
    </location>
</feature>
<comment type="subcellular location">
    <subcellularLocation>
        <location evidence="1">Membrane</location>
        <topology evidence="1">Single-pass type I membrane protein</topology>
    </subcellularLocation>
</comment>
<evidence type="ECO:0000256" key="3">
    <source>
        <dbReference type="ARBA" id="ARBA00023157"/>
    </source>
</evidence>
<dbReference type="EnsemblMetazoa" id="G26096.1">
    <property type="protein sequence ID" value="G26096.1:cds"/>
    <property type="gene ID" value="G26096"/>
</dbReference>
<dbReference type="InterPro" id="IPR051275">
    <property type="entry name" value="Cell_adhesion_signaling"/>
</dbReference>
<evidence type="ECO:0000259" key="7">
    <source>
        <dbReference type="PROSITE" id="PS50835"/>
    </source>
</evidence>
<dbReference type="Proteomes" id="UP000005408">
    <property type="component" value="Unassembled WGS sequence"/>
</dbReference>
<organism evidence="8 9">
    <name type="scientific">Magallana gigas</name>
    <name type="common">Pacific oyster</name>
    <name type="synonym">Crassostrea gigas</name>
    <dbReference type="NCBI Taxonomy" id="29159"/>
    <lineage>
        <taxon>Eukaryota</taxon>
        <taxon>Metazoa</taxon>
        <taxon>Spiralia</taxon>
        <taxon>Lophotrochozoa</taxon>
        <taxon>Mollusca</taxon>
        <taxon>Bivalvia</taxon>
        <taxon>Autobranchia</taxon>
        <taxon>Pteriomorphia</taxon>
        <taxon>Ostreida</taxon>
        <taxon>Ostreoidea</taxon>
        <taxon>Ostreidae</taxon>
        <taxon>Magallana</taxon>
    </lineage>
</organism>
<evidence type="ECO:0000256" key="6">
    <source>
        <dbReference type="SAM" id="SignalP"/>
    </source>
</evidence>
<evidence type="ECO:0000256" key="5">
    <source>
        <dbReference type="ARBA" id="ARBA00023319"/>
    </source>
</evidence>
<name>A0A8W8L0E0_MAGGI</name>
<dbReference type="Gene3D" id="2.60.40.10">
    <property type="entry name" value="Immunoglobulins"/>
    <property type="match status" value="5"/>
</dbReference>
<dbReference type="AlphaFoldDB" id="A0A8W8L0E0"/>
<dbReference type="InterPro" id="IPR013783">
    <property type="entry name" value="Ig-like_fold"/>
</dbReference>
<dbReference type="SMART" id="SM00409">
    <property type="entry name" value="IG"/>
    <property type="match status" value="4"/>
</dbReference>
<evidence type="ECO:0000256" key="2">
    <source>
        <dbReference type="ARBA" id="ARBA00023136"/>
    </source>
</evidence>
<feature type="signal peptide" evidence="6">
    <location>
        <begin position="1"/>
        <end position="21"/>
    </location>
</feature>
<feature type="domain" description="Ig-like" evidence="7">
    <location>
        <begin position="237"/>
        <end position="310"/>
    </location>
</feature>
<dbReference type="PANTHER" id="PTHR11640:SF158">
    <property type="entry name" value="V-SET AND IMMUNOGLOBULIN DOMAIN-CONTAINING PROTEIN 10-LIKE 2"/>
    <property type="match status" value="1"/>
</dbReference>
<dbReference type="InterPro" id="IPR007110">
    <property type="entry name" value="Ig-like_dom"/>
</dbReference>
<keyword evidence="9" id="KW-1185">Reference proteome</keyword>
<protein>
    <recommendedName>
        <fullName evidence="7">Ig-like domain-containing protein</fullName>
    </recommendedName>
</protein>
<evidence type="ECO:0000256" key="1">
    <source>
        <dbReference type="ARBA" id="ARBA00004479"/>
    </source>
</evidence>
<evidence type="ECO:0000313" key="9">
    <source>
        <dbReference type="Proteomes" id="UP000005408"/>
    </source>
</evidence>
<dbReference type="PROSITE" id="PS50835">
    <property type="entry name" value="IG_LIKE"/>
    <property type="match status" value="4"/>
</dbReference>